<comment type="caution">
    <text evidence="2">The sequence shown here is derived from an EMBL/GenBank/DDBJ whole genome shotgun (WGS) entry which is preliminary data.</text>
</comment>
<evidence type="ECO:0000313" key="2">
    <source>
        <dbReference type="EMBL" id="KAF0364779.1"/>
    </source>
</evidence>
<gene>
    <name evidence="2" type="ORF">F8M41_013872</name>
</gene>
<dbReference type="AlphaFoldDB" id="A0A8H4A061"/>
<accession>A0A8H4A061</accession>
<dbReference type="OrthoDB" id="5418055at2759"/>
<dbReference type="EMBL" id="WTPW01002820">
    <property type="protein sequence ID" value="KAF0364779.1"/>
    <property type="molecule type" value="Genomic_DNA"/>
</dbReference>
<proteinExistence type="predicted"/>
<dbReference type="Proteomes" id="UP000439903">
    <property type="component" value="Unassembled WGS sequence"/>
</dbReference>
<evidence type="ECO:0000256" key="1">
    <source>
        <dbReference type="SAM" id="MobiDB-lite"/>
    </source>
</evidence>
<feature type="region of interest" description="Disordered" evidence="1">
    <location>
        <begin position="64"/>
        <end position="95"/>
    </location>
</feature>
<protein>
    <submittedName>
        <fullName evidence="2">Uncharacterized protein</fullName>
    </submittedName>
</protein>
<keyword evidence="3" id="KW-1185">Reference proteome</keyword>
<name>A0A8H4A061_GIGMA</name>
<evidence type="ECO:0000313" key="3">
    <source>
        <dbReference type="Proteomes" id="UP000439903"/>
    </source>
</evidence>
<sequence length="95" mass="10262">MLTISNSDRELCLRYSRLVSGLGRCPELRFLFFVFFNIGDLGSNEPDLGSFDLILVHEPGLGSSEPDVGSFEPNLGSNEPGLGTNELDLGAMSPI</sequence>
<reference evidence="2 3" key="1">
    <citation type="journal article" date="2019" name="Environ. Microbiol.">
        <title>At the nexus of three kingdoms: the genome of the mycorrhizal fungus Gigaspora margarita provides insights into plant, endobacterial and fungal interactions.</title>
        <authorList>
            <person name="Venice F."/>
            <person name="Ghignone S."/>
            <person name="Salvioli di Fossalunga A."/>
            <person name="Amselem J."/>
            <person name="Novero M."/>
            <person name="Xianan X."/>
            <person name="Sedzielewska Toro K."/>
            <person name="Morin E."/>
            <person name="Lipzen A."/>
            <person name="Grigoriev I.V."/>
            <person name="Henrissat B."/>
            <person name="Martin F.M."/>
            <person name="Bonfante P."/>
        </authorList>
    </citation>
    <scope>NUCLEOTIDE SEQUENCE [LARGE SCALE GENOMIC DNA]</scope>
    <source>
        <strain evidence="2 3">BEG34</strain>
    </source>
</reference>
<organism evidence="2 3">
    <name type="scientific">Gigaspora margarita</name>
    <dbReference type="NCBI Taxonomy" id="4874"/>
    <lineage>
        <taxon>Eukaryota</taxon>
        <taxon>Fungi</taxon>
        <taxon>Fungi incertae sedis</taxon>
        <taxon>Mucoromycota</taxon>
        <taxon>Glomeromycotina</taxon>
        <taxon>Glomeromycetes</taxon>
        <taxon>Diversisporales</taxon>
        <taxon>Gigasporaceae</taxon>
        <taxon>Gigaspora</taxon>
    </lineage>
</organism>